<dbReference type="eggNOG" id="COG1373">
    <property type="taxonomic scope" value="Bacteria"/>
</dbReference>
<proteinExistence type="predicted"/>
<dbReference type="Proteomes" id="UP000005632">
    <property type="component" value="Chromosome"/>
</dbReference>
<evidence type="ECO:0000313" key="4">
    <source>
        <dbReference type="Proteomes" id="UP000005632"/>
    </source>
</evidence>
<accession>G8QYX8</accession>
<evidence type="ECO:0000313" key="3">
    <source>
        <dbReference type="EMBL" id="AEV30837.1"/>
    </source>
</evidence>
<feature type="domain" description="DUF4143" evidence="2">
    <location>
        <begin position="207"/>
        <end position="355"/>
    </location>
</feature>
<dbReference type="KEGG" id="sgp:SpiGrapes_3090"/>
<dbReference type="OrthoDB" id="9801684at2"/>
<organism evidence="3 4">
    <name type="scientific">Sphaerochaeta pleomorpha (strain ATCC BAA-1885 / DSM 22778 / Grapes)</name>
    <dbReference type="NCBI Taxonomy" id="158190"/>
    <lineage>
        <taxon>Bacteria</taxon>
        <taxon>Pseudomonadati</taxon>
        <taxon>Spirochaetota</taxon>
        <taxon>Spirochaetia</taxon>
        <taxon>Spirochaetales</taxon>
        <taxon>Sphaerochaetaceae</taxon>
        <taxon>Sphaerochaeta</taxon>
    </lineage>
</organism>
<dbReference type="RefSeq" id="WP_014271676.1">
    <property type="nucleotide sequence ID" value="NC_016633.1"/>
</dbReference>
<dbReference type="PANTHER" id="PTHR33295">
    <property type="entry name" value="ATPASE"/>
    <property type="match status" value="1"/>
</dbReference>
<keyword evidence="4" id="KW-1185">Reference proteome</keyword>
<name>G8QYX8_SPHPG</name>
<dbReference type="SUPFAM" id="SSF52540">
    <property type="entry name" value="P-loop containing nucleoside triphosphate hydrolases"/>
    <property type="match status" value="1"/>
</dbReference>
<protein>
    <submittedName>
        <fullName evidence="3">Putative ATPase (AAA+ superfamily)</fullName>
    </submittedName>
</protein>
<dbReference type="InterPro" id="IPR025420">
    <property type="entry name" value="DUF4143"/>
</dbReference>
<dbReference type="InterPro" id="IPR041682">
    <property type="entry name" value="AAA_14"/>
</dbReference>
<dbReference type="Pfam" id="PF13173">
    <property type="entry name" value="AAA_14"/>
    <property type="match status" value="1"/>
</dbReference>
<dbReference type="EMBL" id="CP003155">
    <property type="protein sequence ID" value="AEV30837.1"/>
    <property type="molecule type" value="Genomic_DNA"/>
</dbReference>
<dbReference type="AlphaFoldDB" id="G8QYX8"/>
<evidence type="ECO:0000259" key="2">
    <source>
        <dbReference type="Pfam" id="PF13635"/>
    </source>
</evidence>
<sequence length="410" mass="47131">MKIEHPEYIVRPMYLNRIKPHMGSSLIKVLTGQRRVGKSYLLFQVIDEIQKEYPKATIVSINIPKDRFDHPLSNNKELYKYIVSQFKDTDTHKVVLLDEVQEIAGFEQVLSALYEQGGYDIYVTGSNSHLLSGDLATLLSGRYTELEIHGLSYLEFLSFHNLEDSEESLGKYLRLGGLPYLSHISLQDHELVQDYFNTVEETILLNDVLNAHKGSSKELFRFLVRFLADNIGNPVSANSISKYMKSQHMSITVPTIISFLETLDRAYLVHQTPFYDLEGKQFLDISAKYYYEDLGLRNHLCGGFKVSDRAKVTENVVYLSLLQNGYTITTGRGPKGKEIDFIASKGEKKMYFQVCERFETKEKMETEFGNLLMPRDGYPRFMITADTSMDGMVQDGIKVFSLRHWLKEVQ</sequence>
<reference evidence="3 4" key="1">
    <citation type="submission" date="2011-11" db="EMBL/GenBank/DDBJ databases">
        <title>Complete sequence of Spirochaeta sp. grapes.</title>
        <authorList>
            <consortium name="US DOE Joint Genome Institute"/>
            <person name="Lucas S."/>
            <person name="Han J."/>
            <person name="Lapidus A."/>
            <person name="Cheng J.-F."/>
            <person name="Goodwin L."/>
            <person name="Pitluck S."/>
            <person name="Peters L."/>
            <person name="Ovchinnikova G."/>
            <person name="Munk A.C."/>
            <person name="Detter J.C."/>
            <person name="Han C."/>
            <person name="Tapia R."/>
            <person name="Land M."/>
            <person name="Hauser L."/>
            <person name="Kyrpides N."/>
            <person name="Ivanova N."/>
            <person name="Pagani I."/>
            <person name="Ritalahtilisa K."/>
            <person name="Loeffler F."/>
            <person name="Woyke T."/>
        </authorList>
    </citation>
    <scope>NUCLEOTIDE SEQUENCE [LARGE SCALE GENOMIC DNA]</scope>
    <source>
        <strain evidence="4">ATCC BAA-1885 / DSM 22778 / Grapes</strain>
    </source>
</reference>
<feature type="domain" description="AAA" evidence="1">
    <location>
        <begin position="27"/>
        <end position="157"/>
    </location>
</feature>
<dbReference type="STRING" id="158190.SpiGrapes_3090"/>
<dbReference type="HOGENOM" id="CLU_041527_1_1_12"/>
<dbReference type="InterPro" id="IPR027417">
    <property type="entry name" value="P-loop_NTPase"/>
</dbReference>
<evidence type="ECO:0000259" key="1">
    <source>
        <dbReference type="Pfam" id="PF13173"/>
    </source>
</evidence>
<gene>
    <name evidence="3" type="ordered locus">SpiGrapes_3090</name>
</gene>
<dbReference type="Pfam" id="PF13635">
    <property type="entry name" value="DUF4143"/>
    <property type="match status" value="1"/>
</dbReference>
<dbReference type="PANTHER" id="PTHR33295:SF20">
    <property type="entry name" value="ATPASE"/>
    <property type="match status" value="1"/>
</dbReference>